<protein>
    <recommendedName>
        <fullName evidence="1">DUF7869 domain-containing protein</fullName>
    </recommendedName>
</protein>
<accession>A0A9P0G6M2</accession>
<reference evidence="2" key="1">
    <citation type="submission" date="2022-01" db="EMBL/GenBank/DDBJ databases">
        <authorList>
            <person name="King R."/>
        </authorList>
    </citation>
    <scope>NUCLEOTIDE SEQUENCE</scope>
</reference>
<evidence type="ECO:0000313" key="3">
    <source>
        <dbReference type="Proteomes" id="UP001153636"/>
    </source>
</evidence>
<dbReference type="EMBL" id="OV651824">
    <property type="protein sequence ID" value="CAH1101838.1"/>
    <property type="molecule type" value="Genomic_DNA"/>
</dbReference>
<dbReference type="PANTHER" id="PTHR10773">
    <property type="entry name" value="DNA-DIRECTED RNA POLYMERASES I, II, AND III SUBUNIT RPABC2"/>
    <property type="match status" value="1"/>
</dbReference>
<dbReference type="InterPro" id="IPR057191">
    <property type="entry name" value="DUF7869"/>
</dbReference>
<proteinExistence type="predicted"/>
<dbReference type="OrthoDB" id="6749136at2759"/>
<keyword evidence="3" id="KW-1185">Reference proteome</keyword>
<dbReference type="AlphaFoldDB" id="A0A9P0G6M2"/>
<evidence type="ECO:0000259" key="1">
    <source>
        <dbReference type="Pfam" id="PF25273"/>
    </source>
</evidence>
<gene>
    <name evidence="2" type="ORF">PSYICH_LOCUS3071</name>
</gene>
<name>A0A9P0G6M2_9CUCU</name>
<dbReference type="PANTHER" id="PTHR10773:SF19">
    <property type="match status" value="1"/>
</dbReference>
<dbReference type="Proteomes" id="UP001153636">
    <property type="component" value="Chromosome 12"/>
</dbReference>
<evidence type="ECO:0000313" key="2">
    <source>
        <dbReference type="EMBL" id="CAH1101838.1"/>
    </source>
</evidence>
<sequence>MLVEKPKNDKQLAESNPSNIFDLFIDLQQVLFCPTLHHSSVFYQCQLSNYNLDIHDAPSNNAFMMLWNETVAKRGAIEISSCLLRYAKEHFQPLQTGERRQLIIWSDRCVGQNNNWRMITTLKLLVDLNYFTEVHQKFLSTGHSFLPCDRDFSLIEKKKKTMKVFVPLKWMEVIANARESKPFYVLYMQREDFKNLRDLEKALHRNPKFKLTESLWNKISSKDPNTLFTREINS</sequence>
<dbReference type="Pfam" id="PF25273">
    <property type="entry name" value="DUF7869"/>
    <property type="match status" value="1"/>
</dbReference>
<organism evidence="2 3">
    <name type="scientific">Psylliodes chrysocephalus</name>
    <dbReference type="NCBI Taxonomy" id="3402493"/>
    <lineage>
        <taxon>Eukaryota</taxon>
        <taxon>Metazoa</taxon>
        <taxon>Ecdysozoa</taxon>
        <taxon>Arthropoda</taxon>
        <taxon>Hexapoda</taxon>
        <taxon>Insecta</taxon>
        <taxon>Pterygota</taxon>
        <taxon>Neoptera</taxon>
        <taxon>Endopterygota</taxon>
        <taxon>Coleoptera</taxon>
        <taxon>Polyphaga</taxon>
        <taxon>Cucujiformia</taxon>
        <taxon>Chrysomeloidea</taxon>
        <taxon>Chrysomelidae</taxon>
        <taxon>Galerucinae</taxon>
        <taxon>Alticini</taxon>
        <taxon>Psylliodes</taxon>
    </lineage>
</organism>
<feature type="domain" description="DUF7869" evidence="1">
    <location>
        <begin position="81"/>
        <end position="194"/>
    </location>
</feature>